<dbReference type="EMBL" id="GDRN01106860">
    <property type="protein sequence ID" value="JAI57519.1"/>
    <property type="molecule type" value="Transcribed_RNA"/>
</dbReference>
<dbReference type="PANTHER" id="PTHR11012">
    <property type="entry name" value="PROTEIN KINASE-LIKE DOMAIN-CONTAINING"/>
    <property type="match status" value="1"/>
</dbReference>
<organism evidence="2">
    <name type="scientific">Scylla olivacea</name>
    <name type="common">Orange mud crab</name>
    <name type="synonym">Cancer olivacea</name>
    <dbReference type="NCBI Taxonomy" id="85551"/>
    <lineage>
        <taxon>Eukaryota</taxon>
        <taxon>Metazoa</taxon>
        <taxon>Ecdysozoa</taxon>
        <taxon>Arthropoda</taxon>
        <taxon>Crustacea</taxon>
        <taxon>Multicrustacea</taxon>
        <taxon>Malacostraca</taxon>
        <taxon>Eumalacostraca</taxon>
        <taxon>Eucarida</taxon>
        <taxon>Decapoda</taxon>
        <taxon>Pleocyemata</taxon>
        <taxon>Brachyura</taxon>
        <taxon>Eubrachyura</taxon>
        <taxon>Portunoidea</taxon>
        <taxon>Portunidae</taxon>
        <taxon>Portuninae</taxon>
        <taxon>Scylla</taxon>
    </lineage>
</organism>
<evidence type="ECO:0000313" key="2">
    <source>
        <dbReference type="EMBL" id="JAI57519.1"/>
    </source>
</evidence>
<dbReference type="Pfam" id="PF02958">
    <property type="entry name" value="EcKL"/>
    <property type="match status" value="1"/>
</dbReference>
<accession>A0A0P4VQD1</accession>
<dbReference type="InterPro" id="IPR011009">
    <property type="entry name" value="Kinase-like_dom_sf"/>
</dbReference>
<proteinExistence type="predicted"/>
<name>A0A0P4VQD1_SCYOL</name>
<dbReference type="SMART" id="SM00587">
    <property type="entry name" value="CHK"/>
    <property type="match status" value="1"/>
</dbReference>
<dbReference type="Gene3D" id="3.90.1200.10">
    <property type="match status" value="1"/>
</dbReference>
<dbReference type="InterPro" id="IPR004119">
    <property type="entry name" value="EcKL"/>
</dbReference>
<sequence>MDLQPLKSDSDITQLWLEKMLSIKMECSIKVAFWSSTVPQEREGFLSEISFVKVQYISPANDEEQECKLVFKFLPQDPKLVQFLANGGLAKREVEFYQFVSSPDFQAICARSGIVPPVPEVFFASLSDSAITIVLRDLSVDQYKSVLIRDGSTLAQTKTALRAVALIHGAGILYQQQHQEGGCPSPLAKEFSTDFYEQFFVPNMNTMAEMHTGTPLAEVFKALTPLTRHIRSTSKRHPLLKTVVHGDLWAGQLLYSADESLVNIIDWQFCHLDNPVGDIMSMFFMSTDPHVLEEHLEDIMQDYWAALCKVVEAGGGEVGVTLEQLMANMEEMWMYGFMFLVVSIHDFLGSNNISKKRLLGAFTFLEKRGVFAKFLAEFKNEGAEDM</sequence>
<evidence type="ECO:0000259" key="1">
    <source>
        <dbReference type="SMART" id="SM00587"/>
    </source>
</evidence>
<dbReference type="SUPFAM" id="SSF56112">
    <property type="entry name" value="Protein kinase-like (PK-like)"/>
    <property type="match status" value="1"/>
</dbReference>
<dbReference type="PANTHER" id="PTHR11012:SF30">
    <property type="entry name" value="PROTEIN KINASE-LIKE DOMAIN-CONTAINING"/>
    <property type="match status" value="1"/>
</dbReference>
<reference evidence="2" key="1">
    <citation type="submission" date="2015-09" db="EMBL/GenBank/DDBJ databases">
        <title>Scylla olivacea transcriptome.</title>
        <authorList>
            <person name="Ikhwanuddin M."/>
        </authorList>
    </citation>
    <scope>NUCLEOTIDE SEQUENCE</scope>
</reference>
<dbReference type="AlphaFoldDB" id="A0A0P4VQD1"/>
<feature type="domain" description="CHK kinase-like" evidence="1">
    <location>
        <begin position="133"/>
        <end position="313"/>
    </location>
</feature>
<protein>
    <recommendedName>
        <fullName evidence="1">CHK kinase-like domain-containing protein</fullName>
    </recommendedName>
</protein>
<dbReference type="InterPro" id="IPR015897">
    <property type="entry name" value="CHK_kinase-like"/>
</dbReference>